<comment type="subcellular location">
    <subcellularLocation>
        <location evidence="1">Membrane</location>
        <topology evidence="1">Multi-pass membrane protein</topology>
    </subcellularLocation>
</comment>
<dbReference type="GO" id="GO:0015171">
    <property type="term" value="F:amino acid transmembrane transporter activity"/>
    <property type="evidence" value="ECO:0007669"/>
    <property type="project" value="TreeGrafter"/>
</dbReference>
<evidence type="ECO:0000256" key="3">
    <source>
        <dbReference type="ARBA" id="ARBA00022989"/>
    </source>
</evidence>
<reference evidence="8" key="1">
    <citation type="journal article" date="2023" name="Commun. Biol.">
        <title>Genome analysis of Parmales, the sister group of diatoms, reveals the evolutionary specialization of diatoms from phago-mixotrophs to photoautotrophs.</title>
        <authorList>
            <person name="Ban H."/>
            <person name="Sato S."/>
            <person name="Yoshikawa S."/>
            <person name="Yamada K."/>
            <person name="Nakamura Y."/>
            <person name="Ichinomiya M."/>
            <person name="Sato N."/>
            <person name="Blanc-Mathieu R."/>
            <person name="Endo H."/>
            <person name="Kuwata A."/>
            <person name="Ogata H."/>
        </authorList>
    </citation>
    <scope>NUCLEOTIDE SEQUENCE [LARGE SCALE GENOMIC DNA]</scope>
    <source>
        <strain evidence="8">NIES 3700</strain>
    </source>
</reference>
<proteinExistence type="predicted"/>
<protein>
    <recommendedName>
        <fullName evidence="6">Cationic amino acid transporter C-terminal domain-containing protein</fullName>
    </recommendedName>
</protein>
<dbReference type="OrthoDB" id="5982228at2759"/>
<dbReference type="Pfam" id="PF13520">
    <property type="entry name" value="AA_permease_2"/>
    <property type="match status" value="1"/>
</dbReference>
<organism evidence="7 8">
    <name type="scientific">Triparma laevis f. longispina</name>
    <dbReference type="NCBI Taxonomy" id="1714387"/>
    <lineage>
        <taxon>Eukaryota</taxon>
        <taxon>Sar</taxon>
        <taxon>Stramenopiles</taxon>
        <taxon>Ochrophyta</taxon>
        <taxon>Bolidophyceae</taxon>
        <taxon>Parmales</taxon>
        <taxon>Triparmaceae</taxon>
        <taxon>Triparma</taxon>
    </lineage>
</organism>
<dbReference type="InterPro" id="IPR002293">
    <property type="entry name" value="AA/rel_permease1"/>
</dbReference>
<feature type="transmembrane region" description="Helical" evidence="5">
    <location>
        <begin position="442"/>
        <end position="462"/>
    </location>
</feature>
<dbReference type="PANTHER" id="PTHR43243">
    <property type="entry name" value="INNER MEMBRANE TRANSPORTER YGJI-RELATED"/>
    <property type="match status" value="1"/>
</dbReference>
<evidence type="ECO:0000256" key="1">
    <source>
        <dbReference type="ARBA" id="ARBA00004141"/>
    </source>
</evidence>
<accession>A0A9W7DQH3</accession>
<evidence type="ECO:0000313" key="8">
    <source>
        <dbReference type="Proteomes" id="UP001165122"/>
    </source>
</evidence>
<feature type="transmembrane region" description="Helical" evidence="5">
    <location>
        <begin position="31"/>
        <end position="52"/>
    </location>
</feature>
<dbReference type="Gene3D" id="1.20.1740.10">
    <property type="entry name" value="Amino acid/polyamine transporter I"/>
    <property type="match status" value="1"/>
</dbReference>
<gene>
    <name evidence="7" type="ORF">TrLO_g7793</name>
</gene>
<feature type="transmembrane region" description="Helical" evidence="5">
    <location>
        <begin position="382"/>
        <end position="401"/>
    </location>
</feature>
<evidence type="ECO:0000313" key="7">
    <source>
        <dbReference type="EMBL" id="GMH52429.1"/>
    </source>
</evidence>
<sequence>MTRNPFLRKPISFSTSESQSGITRHMTLLDLVYLGLGGTIGSGIFVLSGQIAHNQAGAATPICFLISGVCAVLSGCCYAELSANIPASGSAYTFVYASCGEYFAVLAAACLTLEYLVSGSAVARNWGDKVLDWLTVEMEAGEWAEHLLAPFGRKGFNPLAGMLSAATLWLLYSGVKESKKTTNIVTVAKVGVVCFMIVGGFALFDGDNLSPYVGPKGFSGVLQGATTSFFGYLGYDEVCCVAGEAIDPTKNVPKAVMLTIVGAAVLYFFASTALTGMQPFDQIDENSGFPGAFHYNGATVSAQIAAIGELSTLPLVVLVSLLAQPRVFYMMAVDGLLPPIFKEVEGRTEEEPEGNLRKGILICGVAMTVIATFVPFTILGDMISAGVLVSFSLTDSSLLFFRRRSGEENTGQPWRSLKGLVTLLNICSFVCGLSITHFGTSWFGVIISLGCFGGVVKLTMMIDKECPEKVQGGGGGKLFRTPYLPYLPCSAIFVNWYLVAQLEMPVLGLLLVYFSVVTVVYFTYSIKHSVGNNGGWRGDGEVELNSVENNRGEEDKRGLLNKDSSEDEFSLSFNEEEVEGMGVVGGIGGEGRTKI</sequence>
<dbReference type="PANTHER" id="PTHR43243:SF82">
    <property type="entry name" value="CATIONIC AMINO ACID TRANSPORTER C-TERMINAL DOMAIN-CONTAINING PROTEIN"/>
    <property type="match status" value="1"/>
</dbReference>
<feature type="transmembrane region" description="Helical" evidence="5">
    <location>
        <begin position="184"/>
        <end position="204"/>
    </location>
</feature>
<evidence type="ECO:0000256" key="4">
    <source>
        <dbReference type="ARBA" id="ARBA00023136"/>
    </source>
</evidence>
<keyword evidence="2 5" id="KW-0812">Transmembrane</keyword>
<feature type="transmembrane region" description="Helical" evidence="5">
    <location>
        <begin position="506"/>
        <end position="524"/>
    </location>
</feature>
<dbReference type="Proteomes" id="UP001165122">
    <property type="component" value="Unassembled WGS sequence"/>
</dbReference>
<keyword evidence="8" id="KW-1185">Reference proteome</keyword>
<keyword evidence="3 5" id="KW-1133">Transmembrane helix</keyword>
<dbReference type="Pfam" id="PF13906">
    <property type="entry name" value="AA_permease_C"/>
    <property type="match status" value="1"/>
</dbReference>
<feature type="transmembrane region" description="Helical" evidence="5">
    <location>
        <begin position="58"/>
        <end position="81"/>
    </location>
</feature>
<name>A0A9W7DQH3_9STRA</name>
<dbReference type="GO" id="GO:0016020">
    <property type="term" value="C:membrane"/>
    <property type="evidence" value="ECO:0007669"/>
    <property type="project" value="UniProtKB-SubCell"/>
</dbReference>
<evidence type="ECO:0000256" key="5">
    <source>
        <dbReference type="SAM" id="Phobius"/>
    </source>
</evidence>
<dbReference type="EMBL" id="BRXW01000418">
    <property type="protein sequence ID" value="GMH52429.1"/>
    <property type="molecule type" value="Genomic_DNA"/>
</dbReference>
<dbReference type="InterPro" id="IPR029485">
    <property type="entry name" value="CAT_C"/>
</dbReference>
<feature type="transmembrane region" description="Helical" evidence="5">
    <location>
        <begin position="256"/>
        <end position="280"/>
    </location>
</feature>
<feature type="transmembrane region" description="Helical" evidence="5">
    <location>
        <begin position="359"/>
        <end position="376"/>
    </location>
</feature>
<feature type="transmembrane region" description="Helical" evidence="5">
    <location>
        <begin position="483"/>
        <end position="500"/>
    </location>
</feature>
<evidence type="ECO:0000256" key="2">
    <source>
        <dbReference type="ARBA" id="ARBA00022692"/>
    </source>
</evidence>
<feature type="domain" description="Cationic amino acid transporter C-terminal" evidence="6">
    <location>
        <begin position="479"/>
        <end position="529"/>
    </location>
</feature>
<feature type="transmembrane region" description="Helical" evidence="5">
    <location>
        <begin position="417"/>
        <end position="436"/>
    </location>
</feature>
<comment type="caution">
    <text evidence="7">The sequence shown here is derived from an EMBL/GenBank/DDBJ whole genome shotgun (WGS) entry which is preliminary data.</text>
</comment>
<feature type="transmembrane region" description="Helical" evidence="5">
    <location>
        <begin position="93"/>
        <end position="117"/>
    </location>
</feature>
<dbReference type="AlphaFoldDB" id="A0A9W7DQH3"/>
<feature type="transmembrane region" description="Helical" evidence="5">
    <location>
        <begin position="216"/>
        <end position="235"/>
    </location>
</feature>
<evidence type="ECO:0000259" key="6">
    <source>
        <dbReference type="Pfam" id="PF13906"/>
    </source>
</evidence>
<keyword evidence="4 5" id="KW-0472">Membrane</keyword>
<feature type="transmembrane region" description="Helical" evidence="5">
    <location>
        <begin position="155"/>
        <end position="172"/>
    </location>
</feature>
<feature type="transmembrane region" description="Helical" evidence="5">
    <location>
        <begin position="300"/>
        <end position="323"/>
    </location>
</feature>